<feature type="transmembrane region" description="Helical" evidence="3">
    <location>
        <begin position="1254"/>
        <end position="1287"/>
    </location>
</feature>
<gene>
    <name evidence="4" type="ORF">GUITHDRAFT_104581</name>
</gene>
<reference evidence="6" key="2">
    <citation type="submission" date="2012-11" db="EMBL/GenBank/DDBJ databases">
        <authorList>
            <person name="Kuo A."/>
            <person name="Curtis B.A."/>
            <person name="Tanifuji G."/>
            <person name="Burki F."/>
            <person name="Gruber A."/>
            <person name="Irimia M."/>
            <person name="Maruyama S."/>
            <person name="Arias M.C."/>
            <person name="Ball S.G."/>
            <person name="Gile G.H."/>
            <person name="Hirakawa Y."/>
            <person name="Hopkins J.F."/>
            <person name="Rensing S.A."/>
            <person name="Schmutz J."/>
            <person name="Symeonidi A."/>
            <person name="Elias M."/>
            <person name="Eveleigh R.J."/>
            <person name="Herman E.K."/>
            <person name="Klute M.J."/>
            <person name="Nakayama T."/>
            <person name="Obornik M."/>
            <person name="Reyes-Prieto A."/>
            <person name="Armbrust E.V."/>
            <person name="Aves S.J."/>
            <person name="Beiko R.G."/>
            <person name="Coutinho P."/>
            <person name="Dacks J.B."/>
            <person name="Durnford D.G."/>
            <person name="Fast N.M."/>
            <person name="Green B.R."/>
            <person name="Grisdale C."/>
            <person name="Hempe F."/>
            <person name="Henrissat B."/>
            <person name="Hoppner M.P."/>
            <person name="Ishida K.-I."/>
            <person name="Kim E."/>
            <person name="Koreny L."/>
            <person name="Kroth P.G."/>
            <person name="Liu Y."/>
            <person name="Malik S.-B."/>
            <person name="Maier U.G."/>
            <person name="McRose D."/>
            <person name="Mock T."/>
            <person name="Neilson J.A."/>
            <person name="Onodera N.T."/>
            <person name="Poole A.M."/>
            <person name="Pritham E.J."/>
            <person name="Richards T.A."/>
            <person name="Rocap G."/>
            <person name="Roy S.W."/>
            <person name="Sarai C."/>
            <person name="Schaack S."/>
            <person name="Shirato S."/>
            <person name="Slamovits C.H."/>
            <person name="Spencer D.F."/>
            <person name="Suzuki S."/>
            <person name="Worden A.Z."/>
            <person name="Zauner S."/>
            <person name="Barry K."/>
            <person name="Bell C."/>
            <person name="Bharti A.K."/>
            <person name="Crow J.A."/>
            <person name="Grimwood J."/>
            <person name="Kramer R."/>
            <person name="Lindquist E."/>
            <person name="Lucas S."/>
            <person name="Salamov A."/>
            <person name="McFadden G.I."/>
            <person name="Lane C.E."/>
            <person name="Keeling P.J."/>
            <person name="Gray M.W."/>
            <person name="Grigoriev I.V."/>
            <person name="Archibald J.M."/>
        </authorList>
    </citation>
    <scope>NUCLEOTIDE SEQUENCE</scope>
    <source>
        <strain evidence="6">CCMP2712</strain>
    </source>
</reference>
<dbReference type="PaxDb" id="55529-EKX49621"/>
<keyword evidence="3" id="KW-0472">Membrane</keyword>
<evidence type="ECO:0000256" key="2">
    <source>
        <dbReference type="SAM" id="MobiDB-lite"/>
    </source>
</evidence>
<dbReference type="GO" id="GO:0080008">
    <property type="term" value="C:Cul4-RING E3 ubiquitin ligase complex"/>
    <property type="evidence" value="ECO:0007669"/>
    <property type="project" value="TreeGrafter"/>
</dbReference>
<keyword evidence="3" id="KW-1133">Transmembrane helix</keyword>
<dbReference type="SUPFAM" id="SSF53254">
    <property type="entry name" value="Phosphoglycerate mutase-like"/>
    <property type="match status" value="1"/>
</dbReference>
<dbReference type="EnsemblProtists" id="EKX49621">
    <property type="protein sequence ID" value="EKX49621"/>
    <property type="gene ID" value="GUITHDRAFT_104581"/>
</dbReference>
<keyword evidence="6" id="KW-1185">Reference proteome</keyword>
<keyword evidence="1" id="KW-0677">Repeat</keyword>
<accession>L1JM16</accession>
<reference evidence="4 6" key="1">
    <citation type="journal article" date="2012" name="Nature">
        <title>Algal genomes reveal evolutionary mosaicism and the fate of nucleomorphs.</title>
        <authorList>
            <consortium name="DOE Joint Genome Institute"/>
            <person name="Curtis B.A."/>
            <person name="Tanifuji G."/>
            <person name="Burki F."/>
            <person name="Gruber A."/>
            <person name="Irimia M."/>
            <person name="Maruyama S."/>
            <person name="Arias M.C."/>
            <person name="Ball S.G."/>
            <person name="Gile G.H."/>
            <person name="Hirakawa Y."/>
            <person name="Hopkins J.F."/>
            <person name="Kuo A."/>
            <person name="Rensing S.A."/>
            <person name="Schmutz J."/>
            <person name="Symeonidi A."/>
            <person name="Elias M."/>
            <person name="Eveleigh R.J."/>
            <person name="Herman E.K."/>
            <person name="Klute M.J."/>
            <person name="Nakayama T."/>
            <person name="Obornik M."/>
            <person name="Reyes-Prieto A."/>
            <person name="Armbrust E.V."/>
            <person name="Aves S.J."/>
            <person name="Beiko R.G."/>
            <person name="Coutinho P."/>
            <person name="Dacks J.B."/>
            <person name="Durnford D.G."/>
            <person name="Fast N.M."/>
            <person name="Green B.R."/>
            <person name="Grisdale C.J."/>
            <person name="Hempel F."/>
            <person name="Henrissat B."/>
            <person name="Hoppner M.P."/>
            <person name="Ishida K."/>
            <person name="Kim E."/>
            <person name="Koreny L."/>
            <person name="Kroth P.G."/>
            <person name="Liu Y."/>
            <person name="Malik S.B."/>
            <person name="Maier U.G."/>
            <person name="McRose D."/>
            <person name="Mock T."/>
            <person name="Neilson J.A."/>
            <person name="Onodera N.T."/>
            <person name="Poole A.M."/>
            <person name="Pritham E.J."/>
            <person name="Richards T.A."/>
            <person name="Rocap G."/>
            <person name="Roy S.W."/>
            <person name="Sarai C."/>
            <person name="Schaack S."/>
            <person name="Shirato S."/>
            <person name="Slamovits C.H."/>
            <person name="Spencer D.F."/>
            <person name="Suzuki S."/>
            <person name="Worden A.Z."/>
            <person name="Zauner S."/>
            <person name="Barry K."/>
            <person name="Bell C."/>
            <person name="Bharti A.K."/>
            <person name="Crow J.A."/>
            <person name="Grimwood J."/>
            <person name="Kramer R."/>
            <person name="Lindquist E."/>
            <person name="Lucas S."/>
            <person name="Salamov A."/>
            <person name="McFadden G.I."/>
            <person name="Lane C.E."/>
            <person name="Keeling P.J."/>
            <person name="Gray M.W."/>
            <person name="Grigoriev I.V."/>
            <person name="Archibald J.M."/>
        </authorList>
    </citation>
    <scope>NUCLEOTIDE SEQUENCE</scope>
    <source>
        <strain evidence="4 6">CCMP2712</strain>
    </source>
</reference>
<proteinExistence type="predicted"/>
<reference evidence="5" key="3">
    <citation type="submission" date="2015-06" db="UniProtKB">
        <authorList>
            <consortium name="EnsemblProtists"/>
        </authorList>
    </citation>
    <scope>IDENTIFICATION</scope>
</reference>
<dbReference type="PANTHER" id="PTHR19860">
    <property type="entry name" value="DDB1- AND CUL4-ASSOCIATED FACTOR 12-RELATED"/>
    <property type="match status" value="1"/>
</dbReference>
<evidence type="ECO:0000313" key="5">
    <source>
        <dbReference type="EnsemblProtists" id="EKX49621"/>
    </source>
</evidence>
<dbReference type="GeneID" id="17306448"/>
<evidence type="ECO:0000256" key="3">
    <source>
        <dbReference type="SAM" id="Phobius"/>
    </source>
</evidence>
<dbReference type="Proteomes" id="UP000011087">
    <property type="component" value="Unassembled WGS sequence"/>
</dbReference>
<dbReference type="KEGG" id="gtt:GUITHDRAFT_104581"/>
<dbReference type="InterPro" id="IPR051191">
    <property type="entry name" value="DCAF12"/>
</dbReference>
<organism evidence="4">
    <name type="scientific">Guillardia theta (strain CCMP2712)</name>
    <name type="common">Cryptophyte</name>
    <dbReference type="NCBI Taxonomy" id="905079"/>
    <lineage>
        <taxon>Eukaryota</taxon>
        <taxon>Cryptophyceae</taxon>
        <taxon>Pyrenomonadales</taxon>
        <taxon>Geminigeraceae</taxon>
        <taxon>Guillardia</taxon>
    </lineage>
</organism>
<dbReference type="PANTHER" id="PTHR19860:SF40">
    <property type="entry name" value="WD40 REPEAT-CONTAINING PROTEIN"/>
    <property type="match status" value="1"/>
</dbReference>
<dbReference type="HOGENOM" id="CLU_262255_0_0_1"/>
<feature type="region of interest" description="Disordered" evidence="2">
    <location>
        <begin position="313"/>
        <end position="332"/>
    </location>
</feature>
<evidence type="ECO:0000313" key="4">
    <source>
        <dbReference type="EMBL" id="EKX49621.1"/>
    </source>
</evidence>
<evidence type="ECO:0000256" key="1">
    <source>
        <dbReference type="ARBA" id="ARBA00022737"/>
    </source>
</evidence>
<dbReference type="EMBL" id="JH992981">
    <property type="protein sequence ID" value="EKX49621.1"/>
    <property type="molecule type" value="Genomic_DNA"/>
</dbReference>
<name>L1JM16_GUITC</name>
<dbReference type="InterPro" id="IPR029033">
    <property type="entry name" value="His_PPase_superfam"/>
</dbReference>
<sequence>MYFVMTTGQTFSEKIGRVVTSPEACLLDWPITDLGRDQIKEGVNSLQDLRTQVWPLWKRRNKLAILASGQNDERVGLMSFLFIHLDLLLKLAHKMMKTTFIGWKLLRNKQKMVPRRGDCQKPEQIVCRVQSSSDFKSAKQTTTYLLPMFLVCKELLTLTESVVCDLLSRDETVSDINVQHTKLLRERYLGAKRELGGYDNCIMYDFQIHALDMLDSSHSLGGVESCEKALSRFLQLVLEIELSISEKQAKKLRPSLDDTETCLFAKIVLITHVQMAKIILTVFANVQPGLHQELPDLENGGVTELKFSSSRGAAVLDEPEDQDDGEGKAPQRKAERSLRIYLSVSAGRDRERDVVLEEVIPKIFEKCSRRSIAVSYVDNRHSWDELDEDTIHDRLDTLKTCNVLICIMDPVQESRSGLSSTALMQMSLTELSRSFFALVQSHNPFMPTISNVKTLDEALQEFVAAECKSASDLERRKLLTQNPHALRYEIDKAERSATDAVVKEMNQKLPGLLEFQSIMRYIRSAVNFESEMPEEEVEEKLISLTKKYFEEEMEEIERRKMLRSLFWLGSIFQSTQDKPSFLIQISKNLSFQRSLHKAAEKYPWATMWFDATLLGLEMRLATLSRFLKIGCQDRQDETPGWQVKMMLAQLFDFFRSPEVNDSLDDLVKLGVQPTDYEDPHEVVDALLVDMETLLNNMFPVEDVLESMFEDKLWHDEIAKSKSSGIVMSSRVSTVIRSHLEGNSKVLMSEEVYNSMEDVNRGLIVVGTPGSGKSSALAVAGLSHRLSQPDDVVILHFANSSAKSRDPWRVRECSRRLTLEVSGEESRHVLGKSTRDVNHVVECFYLAMEKSHLSRGGRSNVAVLLDGIDMMDESETNFDIWLPLYFPSTIRFVLSCPVENQELADYSLVDVDDGGSHGRVLADVEEAAHANAIIRELKRSRDVQEVYHNMLCELERNMGDDVKHSLCLLCVSQRGLQEHELYELLRLEGNSSYLWLYKFLRAMKEIIVPICGYLKFFHALFQSAVENKYFKDADTRLSYHKRLEVYFRRRPVHFKRKMEEFPFQLSQLIMRRREMLAAKEEGEEGGRPKAEEGTVARKPIKFRSAVEGLVFVHRLKKHSKVNPKQLPLQDDLWTEQDLLESYLLVPGVLRGFSTALFHADLCAYWKVICSTPGSLATVSDKYIGSFQQYVYETGDKGLLPFLLFSAGFLLEDLDQFRPASKVYIECLRSIEHLQLLHPLLLNALKYGRNLLLLLLLLPLSLLLLLLLLLLVLVLLLLLLVLLLLLIIIMNFS</sequence>
<dbReference type="STRING" id="905079.L1JM16"/>
<evidence type="ECO:0008006" key="7">
    <source>
        <dbReference type="Google" id="ProtNLM"/>
    </source>
</evidence>
<protein>
    <recommendedName>
        <fullName evidence="7">NACHT domain-containing protein</fullName>
    </recommendedName>
</protein>
<dbReference type="RefSeq" id="XP_005836601.1">
    <property type="nucleotide sequence ID" value="XM_005836544.1"/>
</dbReference>
<keyword evidence="3" id="KW-0812">Transmembrane</keyword>
<evidence type="ECO:0000313" key="6">
    <source>
        <dbReference type="Proteomes" id="UP000011087"/>
    </source>
</evidence>